<accession>A0A2X3EKE0</accession>
<dbReference type="EMBL" id="UAWQ01000003">
    <property type="protein sequence ID" value="SQC37033.1"/>
    <property type="molecule type" value="Genomic_DNA"/>
</dbReference>
<feature type="region of interest" description="Disordered" evidence="1">
    <location>
        <begin position="45"/>
        <end position="70"/>
    </location>
</feature>
<dbReference type="AlphaFoldDB" id="A0A2X3EKE0"/>
<protein>
    <submittedName>
        <fullName evidence="2">Putative type III restriction enzyme, res subunit</fullName>
    </submittedName>
</protein>
<gene>
    <name evidence="2" type="primary">hsdR_1</name>
    <name evidence="2" type="ORF">NCTC13465_00407</name>
</gene>
<organism evidence="2 3">
    <name type="scientific">Klebsiella pneumoniae</name>
    <dbReference type="NCBI Taxonomy" id="573"/>
    <lineage>
        <taxon>Bacteria</taxon>
        <taxon>Pseudomonadati</taxon>
        <taxon>Pseudomonadota</taxon>
        <taxon>Gammaproteobacteria</taxon>
        <taxon>Enterobacterales</taxon>
        <taxon>Enterobacteriaceae</taxon>
        <taxon>Klebsiella/Raoultella group</taxon>
        <taxon>Klebsiella</taxon>
        <taxon>Klebsiella pneumoniae complex</taxon>
    </lineage>
</organism>
<name>A0A2X3EKE0_KLEPN</name>
<evidence type="ECO:0000313" key="2">
    <source>
        <dbReference type="EMBL" id="SQC37033.1"/>
    </source>
</evidence>
<sequence length="70" mass="7928">MQSAAHQEKHFQQYIIDRLVEQGWKLGDSKFYDTERAVYPKTWKAGSNPAASRENGTSWNGSTGPKPLKC</sequence>
<reference evidence="2 3" key="1">
    <citation type="submission" date="2018-06" db="EMBL/GenBank/DDBJ databases">
        <authorList>
            <consortium name="Pathogen Informatics"/>
            <person name="Doyle S."/>
        </authorList>
    </citation>
    <scope>NUCLEOTIDE SEQUENCE [LARGE SCALE GENOMIC DNA]</scope>
    <source>
        <strain evidence="2 3">NCTC13465</strain>
    </source>
</reference>
<proteinExistence type="predicted"/>
<feature type="compositionally biased region" description="Polar residues" evidence="1">
    <location>
        <begin position="54"/>
        <end position="63"/>
    </location>
</feature>
<dbReference type="Proteomes" id="UP000251721">
    <property type="component" value="Unassembled WGS sequence"/>
</dbReference>
<evidence type="ECO:0000313" key="3">
    <source>
        <dbReference type="Proteomes" id="UP000251721"/>
    </source>
</evidence>
<evidence type="ECO:0000256" key="1">
    <source>
        <dbReference type="SAM" id="MobiDB-lite"/>
    </source>
</evidence>